<evidence type="ECO:0000313" key="3">
    <source>
        <dbReference type="Proteomes" id="UP000662572"/>
    </source>
</evidence>
<dbReference type="EMBL" id="BMZB01000001">
    <property type="protein sequence ID" value="GGZ24108.1"/>
    <property type="molecule type" value="Genomic_DNA"/>
</dbReference>
<proteinExistence type="predicted"/>
<dbReference type="RefSeq" id="WP_189484925.1">
    <property type="nucleotide sequence ID" value="NZ_BMZB01000001.1"/>
</dbReference>
<feature type="transmembrane region" description="Helical" evidence="1">
    <location>
        <begin position="127"/>
        <end position="148"/>
    </location>
</feature>
<feature type="transmembrane region" description="Helical" evidence="1">
    <location>
        <begin position="95"/>
        <end position="115"/>
    </location>
</feature>
<keyword evidence="1" id="KW-1133">Transmembrane helix</keyword>
<accession>A0A918PUX9</accession>
<feature type="transmembrane region" description="Helical" evidence="1">
    <location>
        <begin position="537"/>
        <end position="555"/>
    </location>
</feature>
<feature type="transmembrane region" description="Helical" evidence="1">
    <location>
        <begin position="297"/>
        <end position="316"/>
    </location>
</feature>
<feature type="transmembrane region" description="Helical" evidence="1">
    <location>
        <begin position="456"/>
        <end position="479"/>
    </location>
</feature>
<keyword evidence="1" id="KW-0812">Transmembrane</keyword>
<name>A0A918PUX9_9CAUL</name>
<keyword evidence="3" id="KW-1185">Reference proteome</keyword>
<keyword evidence="1" id="KW-0472">Membrane</keyword>
<feature type="transmembrane region" description="Helical" evidence="1">
    <location>
        <begin position="67"/>
        <end position="89"/>
    </location>
</feature>
<feature type="transmembrane region" description="Helical" evidence="1">
    <location>
        <begin position="395"/>
        <end position="417"/>
    </location>
</feature>
<feature type="transmembrane region" description="Helical" evidence="1">
    <location>
        <begin position="512"/>
        <end position="530"/>
    </location>
</feature>
<organism evidence="2 3">
    <name type="scientific">Asticcacaulis endophyticus</name>
    <dbReference type="NCBI Taxonomy" id="1395890"/>
    <lineage>
        <taxon>Bacteria</taxon>
        <taxon>Pseudomonadati</taxon>
        <taxon>Pseudomonadota</taxon>
        <taxon>Alphaproteobacteria</taxon>
        <taxon>Caulobacterales</taxon>
        <taxon>Caulobacteraceae</taxon>
        <taxon>Asticcacaulis</taxon>
    </lineage>
</organism>
<protein>
    <submittedName>
        <fullName evidence="2">Uncharacterized protein</fullName>
    </submittedName>
</protein>
<reference evidence="2" key="1">
    <citation type="journal article" date="2014" name="Int. J. Syst. Evol. Microbiol.">
        <title>Complete genome sequence of Corynebacterium casei LMG S-19264T (=DSM 44701T), isolated from a smear-ripened cheese.</title>
        <authorList>
            <consortium name="US DOE Joint Genome Institute (JGI-PGF)"/>
            <person name="Walter F."/>
            <person name="Albersmeier A."/>
            <person name="Kalinowski J."/>
            <person name="Ruckert C."/>
        </authorList>
    </citation>
    <scope>NUCLEOTIDE SEQUENCE</scope>
    <source>
        <strain evidence="2">KCTC 32296</strain>
    </source>
</reference>
<comment type="caution">
    <text evidence="2">The sequence shown here is derived from an EMBL/GenBank/DDBJ whole genome shotgun (WGS) entry which is preliminary data.</text>
</comment>
<evidence type="ECO:0000256" key="1">
    <source>
        <dbReference type="SAM" id="Phobius"/>
    </source>
</evidence>
<gene>
    <name evidence="2" type="ORF">GCM10011273_06560</name>
</gene>
<dbReference type="Proteomes" id="UP000662572">
    <property type="component" value="Unassembled WGS sequence"/>
</dbReference>
<sequence>MTSDLTPVTPKSLPTALIIRVLAFNLPLVLGLFSLKVLPEVFQPFVAGLMMMILPGLAWSDMRGRDFVALLFRVVIISILASAAVWLLLMPLPGPTSRIAFVVGLAVIVNAGLWFGTKRQWFDLTEIVKPLPAVLLAVAALFYLQSFLGATKFVPQLEDQDMELQATAYGMINDGTPNMVTNRGTRFYLAHPLMLHFWIGEGALFEDQIDGFKYYYDASVAAKDPGFDRKAAWDQSFVQFNTTPLLLATRTPNIFLSFLIIFPLGFLVHRLSGSLIAAAGAGVFYATFPEIYVRSSYGGYMAISNFWLVCSAYFYLRAAGLFTHGASLTDPVDSDRRRGFWASFMSSISDQKGALLPMAVPVHVGLRFLMDGGLKDLFVGGIKGAWQKVMARTDVLAGLGICFGFLAGWMAFIAYGFTVDPHEFYEEHIYDHLIGRLKAAEDQVVSDWVYPSAGELWMQFITHYGWLTMIAFGLALIYGGRRIRQGVGFLVLWFAIGAIGFSLVDWRQTKHFAHFVPALVMLTAVYWASLKGRWQQAFSAFMVVTILWNFYRVILTMQNFTYISPLPIW</sequence>
<feature type="transmembrane region" description="Helical" evidence="1">
    <location>
        <begin position="254"/>
        <end position="285"/>
    </location>
</feature>
<feature type="transmembrane region" description="Helical" evidence="1">
    <location>
        <begin position="41"/>
        <end position="60"/>
    </location>
</feature>
<evidence type="ECO:0000313" key="2">
    <source>
        <dbReference type="EMBL" id="GGZ24108.1"/>
    </source>
</evidence>
<reference evidence="2" key="2">
    <citation type="submission" date="2020-09" db="EMBL/GenBank/DDBJ databases">
        <authorList>
            <person name="Sun Q."/>
            <person name="Kim S."/>
        </authorList>
    </citation>
    <scope>NUCLEOTIDE SEQUENCE</scope>
    <source>
        <strain evidence="2">KCTC 32296</strain>
    </source>
</reference>
<dbReference type="AlphaFoldDB" id="A0A918PUX9"/>
<feature type="transmembrane region" description="Helical" evidence="1">
    <location>
        <begin position="486"/>
        <end position="506"/>
    </location>
</feature>
<feature type="transmembrane region" description="Helical" evidence="1">
    <location>
        <begin position="12"/>
        <end position="35"/>
    </location>
</feature>